<feature type="region of interest" description="Disordered" evidence="1">
    <location>
        <begin position="747"/>
        <end position="853"/>
    </location>
</feature>
<gene>
    <name evidence="3" type="ORF">BCR36DRAFT_343537</name>
</gene>
<feature type="compositionally biased region" description="Acidic residues" evidence="1">
    <location>
        <begin position="816"/>
        <end position="831"/>
    </location>
</feature>
<dbReference type="Gene3D" id="1.25.40.180">
    <property type="match status" value="1"/>
</dbReference>
<dbReference type="PROSITE" id="PS51363">
    <property type="entry name" value="W2"/>
    <property type="match status" value="1"/>
</dbReference>
<dbReference type="Proteomes" id="UP000193719">
    <property type="component" value="Unassembled WGS sequence"/>
</dbReference>
<dbReference type="EMBL" id="MCFH01000004">
    <property type="protein sequence ID" value="ORX58393.1"/>
    <property type="molecule type" value="Genomic_DNA"/>
</dbReference>
<organism evidence="3 4">
    <name type="scientific">Piromyces finnis</name>
    <dbReference type="NCBI Taxonomy" id="1754191"/>
    <lineage>
        <taxon>Eukaryota</taxon>
        <taxon>Fungi</taxon>
        <taxon>Fungi incertae sedis</taxon>
        <taxon>Chytridiomycota</taxon>
        <taxon>Chytridiomycota incertae sedis</taxon>
        <taxon>Neocallimastigomycetes</taxon>
        <taxon>Neocallimastigales</taxon>
        <taxon>Neocallimastigaceae</taxon>
        <taxon>Piromyces</taxon>
    </lineage>
</organism>
<feature type="compositionally biased region" description="Acidic residues" evidence="1">
    <location>
        <begin position="839"/>
        <end position="851"/>
    </location>
</feature>
<feature type="region of interest" description="Disordered" evidence="1">
    <location>
        <begin position="1125"/>
        <end position="1145"/>
    </location>
</feature>
<name>A0A1Y1VJX5_9FUNG</name>
<dbReference type="InterPro" id="IPR016024">
    <property type="entry name" value="ARM-type_fold"/>
</dbReference>
<feature type="region of interest" description="Disordered" evidence="1">
    <location>
        <begin position="228"/>
        <end position="253"/>
    </location>
</feature>
<dbReference type="STRING" id="1754191.A0A1Y1VJX5"/>
<sequence>MEGIEVNQAIEKVNETVNKEENETLLTIVFPTIVIILLLKKILKYNNNQNERINISEDYGNKIQKSCPIYEALCLAAVETSNEKSSLSLNASKHNSYITGHHHSHYHSFKSLYCQCGIKGIKKFLKYSIIRLNPISLTIANKKELKYYKKRLIEVETYNKLLVEKLRFCNKKSDEISKQLENEKNAYEIKENCLKESYKKLEKSYEECFLKCGKLEDENKSLKRQIDMQSHENDNDYSSDEDDSYSRNYSEDGFKSSMESNIFKRQEEQRRIEEEAKKLLSDLDKRGIDDFILEVKEGKSKFCDVAPLILNQMIVDDLDAVYVSIELDKIVKKCETKRKEVLSAFVDVICDLIEKKKQKKAKICVLEFIRKYVALFQEYVGPSKKDKLHLLNLIYNHFKATNSLKHLFINVIDRLYNLNIIDASAILDWYHSQDRDVISTIEDDEEFRTYMESLTYESFKKSILLKKEYNSYEALNDSGFCSNNEDDGEYENQLLDLNSRNSSFTDNSSSICDGLENQNTHCHCCNCKHNADYDSFIFKEKSNSHVHFNFDIELETSTDHLLLDDYDNNKEEIILKDDSDSFISNFSADNQCLLDIIENFDEKDGISFFIQDTEDESLFSDKKILNEDCCCKDRIEKDISFNEENNILNEESTKNSFIEEIVVVEYVNSENPKTLFINQDSIYEEEIEEEEIEEEVYILSKDYSPIKNIIEYGENDNSEEEQENYIEENVGDSDIEICFEKVDGDKEFEEEKSEFEYEESEDDNEESDDESEEYESEEDESEEDDIDDEIEIIFERNASENEEDEGIEICFSREESESELESELESESESDLESKSESESESDLESDDEIEKDCKECDNLEIYFTKEAKEMEEDSEFEICFEVETNEKNDILICNVNEYNSESLKKEYEKEQLRHKDQPKKVFQLINDSESESESECESDSEEESEIDDDIEIAFERPYDAENEKCSDESLYTSESESGSDTEFDDEKIERIASIPSVLPFDEYTFENKEGEDKSKRIVSHVEKLHSISSESSETIENNIESLDDSRKNKVMDISQNNGINSDLDEIIYDSDIDIVFCSSDCTIEISDDQDEVEYLSNKIIRTSSPIQIQENKKKENNELYQNLEEENEGDQQRKSRIRNSKKKSQVIRKNTTLQKLISLYCNEPSAKHEIDDVLGKYSNISNSSKPGQPPELFEQFNQGNIKKSFNRSKKALY</sequence>
<feature type="compositionally biased region" description="Basic and acidic residues" evidence="1">
    <location>
        <begin position="954"/>
        <end position="968"/>
    </location>
</feature>
<evidence type="ECO:0000256" key="1">
    <source>
        <dbReference type="SAM" id="MobiDB-lite"/>
    </source>
</evidence>
<dbReference type="InterPro" id="IPR003307">
    <property type="entry name" value="W2_domain"/>
</dbReference>
<reference evidence="3 4" key="1">
    <citation type="submission" date="2016-08" db="EMBL/GenBank/DDBJ databases">
        <title>Genomes of anaerobic fungi encode conserved fungal cellulosomes for biomass hydrolysis.</title>
        <authorList>
            <consortium name="DOE Joint Genome Institute"/>
            <person name="Haitjema C.H."/>
            <person name="Gilmore S.P."/>
            <person name="Henske J.K."/>
            <person name="Solomon K.V."/>
            <person name="De Groot R."/>
            <person name="Kuo A."/>
            <person name="Mondo S.J."/>
            <person name="Salamov A.A."/>
            <person name="Labutti K."/>
            <person name="Zhao Z."/>
            <person name="Chiniquy J."/>
            <person name="Barry K."/>
            <person name="Brewer H.M."/>
            <person name="Purvine S.O."/>
            <person name="Wright A.T."/>
            <person name="Boxma B."/>
            <person name="Van Alen T."/>
            <person name="Hackstein J.H."/>
            <person name="Baker S.E."/>
            <person name="Grigoriev I.V."/>
            <person name="O'Malley M.A."/>
        </authorList>
    </citation>
    <scope>NUCLEOTIDE SEQUENCE [LARGE SCALE GENOMIC DNA]</scope>
    <source>
        <strain evidence="4">finn</strain>
    </source>
</reference>
<evidence type="ECO:0000259" key="2">
    <source>
        <dbReference type="PROSITE" id="PS51363"/>
    </source>
</evidence>
<protein>
    <recommendedName>
        <fullName evidence="2">W2 domain-containing protein</fullName>
    </recommendedName>
</protein>
<feature type="region of interest" description="Disordered" evidence="1">
    <location>
        <begin position="926"/>
        <end position="988"/>
    </location>
</feature>
<reference evidence="3 4" key="2">
    <citation type="submission" date="2016-08" db="EMBL/GenBank/DDBJ databases">
        <title>Pervasive Adenine N6-methylation of Active Genes in Fungi.</title>
        <authorList>
            <consortium name="DOE Joint Genome Institute"/>
            <person name="Mondo S.J."/>
            <person name="Dannebaum R.O."/>
            <person name="Kuo R.C."/>
            <person name="Labutti K."/>
            <person name="Haridas S."/>
            <person name="Kuo A."/>
            <person name="Salamov A."/>
            <person name="Ahrendt S.R."/>
            <person name="Lipzen A."/>
            <person name="Sullivan W."/>
            <person name="Andreopoulos W.B."/>
            <person name="Clum A."/>
            <person name="Lindquist E."/>
            <person name="Daum C."/>
            <person name="Ramamoorthy G.K."/>
            <person name="Gryganskyi A."/>
            <person name="Culley D."/>
            <person name="Magnuson J.K."/>
            <person name="James T.Y."/>
            <person name="O'Malley M.A."/>
            <person name="Stajich J.E."/>
            <person name="Spatafora J.W."/>
            <person name="Visel A."/>
            <person name="Grigoriev I.V."/>
        </authorList>
    </citation>
    <scope>NUCLEOTIDE SEQUENCE [LARGE SCALE GENOMIC DNA]</scope>
    <source>
        <strain evidence="4">finn</strain>
    </source>
</reference>
<feature type="compositionally biased region" description="Acidic residues" evidence="1">
    <location>
        <begin position="978"/>
        <end position="987"/>
    </location>
</feature>
<comment type="caution">
    <text evidence="3">The sequence shown here is derived from an EMBL/GenBank/DDBJ whole genome shotgun (WGS) entry which is preliminary data.</text>
</comment>
<accession>A0A1Y1VJX5</accession>
<keyword evidence="4" id="KW-1185">Reference proteome</keyword>
<feature type="compositionally biased region" description="Acidic residues" evidence="1">
    <location>
        <begin position="747"/>
        <end position="792"/>
    </location>
</feature>
<proteinExistence type="predicted"/>
<dbReference type="SUPFAM" id="SSF48371">
    <property type="entry name" value="ARM repeat"/>
    <property type="match status" value="1"/>
</dbReference>
<feature type="domain" description="W2" evidence="2">
    <location>
        <begin position="296"/>
        <end position="473"/>
    </location>
</feature>
<dbReference type="OrthoDB" id="2161702at2759"/>
<evidence type="ECO:0000313" key="4">
    <source>
        <dbReference type="Proteomes" id="UP000193719"/>
    </source>
</evidence>
<feature type="compositionally biased region" description="Acidic residues" evidence="1">
    <location>
        <begin position="929"/>
        <end position="953"/>
    </location>
</feature>
<feature type="compositionally biased region" description="Basic residues" evidence="1">
    <location>
        <begin position="1135"/>
        <end position="1145"/>
    </location>
</feature>
<evidence type="ECO:0000313" key="3">
    <source>
        <dbReference type="EMBL" id="ORX58393.1"/>
    </source>
</evidence>
<dbReference type="AlphaFoldDB" id="A0A1Y1VJX5"/>